<keyword evidence="2" id="KW-1185">Reference proteome</keyword>
<gene>
    <name evidence="3" type="primary">LOC101862093</name>
</gene>
<dbReference type="RefSeq" id="XP_035829700.1">
    <property type="nucleotide sequence ID" value="XM_035973807.1"/>
</dbReference>
<dbReference type="Proteomes" id="UP000694888">
    <property type="component" value="Unplaced"/>
</dbReference>
<dbReference type="SUPFAM" id="SSF52540">
    <property type="entry name" value="P-loop containing nucleoside triphosphate hydrolases"/>
    <property type="match status" value="1"/>
</dbReference>
<evidence type="ECO:0000313" key="3">
    <source>
        <dbReference type="RefSeq" id="XP_035829700.1"/>
    </source>
</evidence>
<proteinExistence type="inferred from homology"/>
<accession>A0ABM1W4V7</accession>
<protein>
    <submittedName>
        <fullName evidence="3">WSC domain-containing protein 2</fullName>
    </submittedName>
</protein>
<dbReference type="InterPro" id="IPR051589">
    <property type="entry name" value="Sialate-O-sulfotransferase"/>
</dbReference>
<dbReference type="GeneID" id="101862093"/>
<reference evidence="3" key="1">
    <citation type="submission" date="2025-08" db="UniProtKB">
        <authorList>
            <consortium name="RefSeq"/>
        </authorList>
    </citation>
    <scope>IDENTIFICATION</scope>
</reference>
<dbReference type="InterPro" id="IPR027417">
    <property type="entry name" value="P-loop_NTPase"/>
</dbReference>
<sequence>MTFYLRSELACGAVRFVPRDKASPLVALASFPGSGNTWLRHLVHLSTGLKVCQMKSKMLIIFFFPGFYTGSEYFDYDLHESGFLGEGVRNRSAILVKTHDSDEVTRSRYDKVVLLMRSPRAAILAEFNRVYSGDHRGLASRENFLKYWSEFSSTHQKAWRQFYSDWLLYPRPLTLVHFEDLVKDPGSQLRRVLEVVGVSGDPGRLQCSLRGGVANLWRRGNYGSSTESQDDLLLYNPETAYVWDMFYKEIVEQYNIMTQKTLIKV</sequence>
<dbReference type="PANTHER" id="PTHR45964:SF5">
    <property type="entry name" value="WSCD FAMILY MEMBER CG9164"/>
    <property type="match status" value="1"/>
</dbReference>
<dbReference type="Pfam" id="PF13469">
    <property type="entry name" value="Sulfotransfer_3"/>
    <property type="match status" value="1"/>
</dbReference>
<name>A0ABM1W4V7_APLCA</name>
<evidence type="ECO:0000313" key="2">
    <source>
        <dbReference type="Proteomes" id="UP000694888"/>
    </source>
</evidence>
<dbReference type="PANTHER" id="PTHR45964">
    <property type="entry name" value="WSCD FAMILY MEMBER CG9164"/>
    <property type="match status" value="1"/>
</dbReference>
<dbReference type="Gene3D" id="3.40.50.300">
    <property type="entry name" value="P-loop containing nucleotide triphosphate hydrolases"/>
    <property type="match status" value="1"/>
</dbReference>
<organism evidence="2 3">
    <name type="scientific">Aplysia californica</name>
    <name type="common">California sea hare</name>
    <dbReference type="NCBI Taxonomy" id="6500"/>
    <lineage>
        <taxon>Eukaryota</taxon>
        <taxon>Metazoa</taxon>
        <taxon>Spiralia</taxon>
        <taxon>Lophotrochozoa</taxon>
        <taxon>Mollusca</taxon>
        <taxon>Gastropoda</taxon>
        <taxon>Heterobranchia</taxon>
        <taxon>Euthyneura</taxon>
        <taxon>Tectipleura</taxon>
        <taxon>Aplysiida</taxon>
        <taxon>Aplysioidea</taxon>
        <taxon>Aplysiidae</taxon>
        <taxon>Aplysia</taxon>
    </lineage>
</organism>
<evidence type="ECO:0000256" key="1">
    <source>
        <dbReference type="ARBA" id="ARBA00010236"/>
    </source>
</evidence>
<comment type="similarity">
    <text evidence="1">Belongs to the WSCD family.</text>
</comment>